<name>G4ZDP1_PHYSP</name>
<dbReference type="Gene3D" id="3.40.50.2020">
    <property type="match status" value="1"/>
</dbReference>
<keyword evidence="3" id="KW-1185">Reference proteome</keyword>
<dbReference type="RefSeq" id="XP_009527438.1">
    <property type="nucleotide sequence ID" value="XM_009529143.1"/>
</dbReference>
<reference evidence="2 3" key="1">
    <citation type="journal article" date="2006" name="Science">
        <title>Phytophthora genome sequences uncover evolutionary origins and mechanisms of pathogenesis.</title>
        <authorList>
            <person name="Tyler B.M."/>
            <person name="Tripathy S."/>
            <person name="Zhang X."/>
            <person name="Dehal P."/>
            <person name="Jiang R.H."/>
            <person name="Aerts A."/>
            <person name="Arredondo F.D."/>
            <person name="Baxter L."/>
            <person name="Bensasson D."/>
            <person name="Beynon J.L."/>
            <person name="Chapman J."/>
            <person name="Damasceno C.M."/>
            <person name="Dorrance A.E."/>
            <person name="Dou D."/>
            <person name="Dickerman A.W."/>
            <person name="Dubchak I.L."/>
            <person name="Garbelotto M."/>
            <person name="Gijzen M."/>
            <person name="Gordon S.G."/>
            <person name="Govers F."/>
            <person name="Grunwald N.J."/>
            <person name="Huang W."/>
            <person name="Ivors K.L."/>
            <person name="Jones R.W."/>
            <person name="Kamoun S."/>
            <person name="Krampis K."/>
            <person name="Lamour K.H."/>
            <person name="Lee M.K."/>
            <person name="McDonald W.H."/>
            <person name="Medina M."/>
            <person name="Meijer H.J."/>
            <person name="Nordberg E.K."/>
            <person name="Maclean D.J."/>
            <person name="Ospina-Giraldo M.D."/>
            <person name="Morris P.F."/>
            <person name="Phuntumart V."/>
            <person name="Putnam N.H."/>
            <person name="Rash S."/>
            <person name="Rose J.K."/>
            <person name="Sakihama Y."/>
            <person name="Salamov A.A."/>
            <person name="Savidor A."/>
            <person name="Scheuring C.F."/>
            <person name="Smith B.M."/>
            <person name="Sobral B.W."/>
            <person name="Terry A."/>
            <person name="Torto-Alalibo T.A."/>
            <person name="Win J."/>
            <person name="Xu Z."/>
            <person name="Zhang H."/>
            <person name="Grigoriev I.V."/>
            <person name="Rokhsar D.S."/>
            <person name="Boore J.L."/>
        </authorList>
    </citation>
    <scope>NUCLEOTIDE SEQUENCE [LARGE SCALE GENOMIC DNA]</scope>
    <source>
        <strain evidence="2 3">P6497</strain>
    </source>
</reference>
<feature type="region of interest" description="Disordered" evidence="1">
    <location>
        <begin position="119"/>
        <end position="163"/>
    </location>
</feature>
<dbReference type="KEGG" id="psoj:PHYSODRAFT_500110"/>
<proteinExistence type="predicted"/>
<protein>
    <recommendedName>
        <fullName evidence="4">HTH psq-type domain-containing protein</fullName>
    </recommendedName>
</protein>
<dbReference type="Proteomes" id="UP000002640">
    <property type="component" value="Unassembled WGS sequence"/>
</dbReference>
<dbReference type="Gene3D" id="1.10.10.60">
    <property type="entry name" value="Homeodomain-like"/>
    <property type="match status" value="1"/>
</dbReference>
<dbReference type="GeneID" id="20657788"/>
<dbReference type="InterPro" id="IPR029057">
    <property type="entry name" value="PRTase-like"/>
</dbReference>
<feature type="compositionally biased region" description="Low complexity" evidence="1">
    <location>
        <begin position="129"/>
        <end position="143"/>
    </location>
</feature>
<feature type="compositionally biased region" description="Basic and acidic residues" evidence="1">
    <location>
        <begin position="1"/>
        <end position="24"/>
    </location>
</feature>
<sequence length="292" mass="32194">MRTRDEPRYERDVKAQDRDEDAPARRKRSIPDEFFAETDAKRPATEPDAAMEIGTCSPFAEEKKPPRKRPNYLQHDDRRIIIERVARGEPQAALAREYGVTRAAVCQMYKKREKILARGGGALPSQQRGATAASASTTGTPPAVRKPEVKRAPVARRNADALPTVQGESKTVKALVTTLRNERTSSAAFQRAAARLTFILIEAALASYDVPETDQIGCFGCDLFELTQPLSVGQIHVKAVQDNGTTSWKLHYLDVPDNITHVEVLLFSTFGNGGAESKAIEVGKATACYRTR</sequence>
<evidence type="ECO:0000313" key="3">
    <source>
        <dbReference type="Proteomes" id="UP000002640"/>
    </source>
</evidence>
<feature type="region of interest" description="Disordered" evidence="1">
    <location>
        <begin position="1"/>
        <end position="71"/>
    </location>
</feature>
<evidence type="ECO:0008006" key="4">
    <source>
        <dbReference type="Google" id="ProtNLM"/>
    </source>
</evidence>
<dbReference type="AlphaFoldDB" id="G4ZDP1"/>
<organism evidence="2 3">
    <name type="scientific">Phytophthora sojae (strain P6497)</name>
    <name type="common">Soybean stem and root rot agent</name>
    <name type="synonym">Phytophthora megasperma f. sp. glycines</name>
    <dbReference type="NCBI Taxonomy" id="1094619"/>
    <lineage>
        <taxon>Eukaryota</taxon>
        <taxon>Sar</taxon>
        <taxon>Stramenopiles</taxon>
        <taxon>Oomycota</taxon>
        <taxon>Peronosporomycetes</taxon>
        <taxon>Peronosporales</taxon>
        <taxon>Peronosporaceae</taxon>
        <taxon>Phytophthora</taxon>
    </lineage>
</organism>
<evidence type="ECO:0000313" key="2">
    <source>
        <dbReference type="EMBL" id="EGZ18380.1"/>
    </source>
</evidence>
<dbReference type="InParanoid" id="G4ZDP1"/>
<dbReference type="EMBL" id="JH159154">
    <property type="protein sequence ID" value="EGZ18380.1"/>
    <property type="molecule type" value="Genomic_DNA"/>
</dbReference>
<accession>G4ZDP1</accession>
<gene>
    <name evidence="2" type="ORF">PHYSODRAFT_500110</name>
</gene>
<dbReference type="STRING" id="1094619.G4ZDP1"/>
<evidence type="ECO:0000256" key="1">
    <source>
        <dbReference type="SAM" id="MobiDB-lite"/>
    </source>
</evidence>